<dbReference type="InterPro" id="IPR013786">
    <property type="entry name" value="AcylCoA_DH/ox_N"/>
</dbReference>
<dbReference type="PANTHER" id="PTHR42803:SF1">
    <property type="entry name" value="BROAD-SPECIFICITY LINEAR ACYL-COA DEHYDROGENASE FADE5"/>
    <property type="match status" value="1"/>
</dbReference>
<dbReference type="PANTHER" id="PTHR42803">
    <property type="entry name" value="ACYL-COA DEHYDROGENASE"/>
    <property type="match status" value="1"/>
</dbReference>
<evidence type="ECO:0000259" key="8">
    <source>
        <dbReference type="Pfam" id="PF02771"/>
    </source>
</evidence>
<evidence type="ECO:0000256" key="3">
    <source>
        <dbReference type="ARBA" id="ARBA00022630"/>
    </source>
</evidence>
<dbReference type="Proteomes" id="UP000077098">
    <property type="component" value="Unassembled WGS sequence"/>
</dbReference>
<evidence type="ECO:0000259" key="6">
    <source>
        <dbReference type="Pfam" id="PF00441"/>
    </source>
</evidence>
<dbReference type="InterPro" id="IPR036250">
    <property type="entry name" value="AcylCo_DH-like_C"/>
</dbReference>
<accession>A0A176XDN6</accession>
<dbReference type="SUPFAM" id="SSF56645">
    <property type="entry name" value="Acyl-CoA dehydrogenase NM domain-like"/>
    <property type="match status" value="1"/>
</dbReference>
<proteinExistence type="inferred from homology"/>
<dbReference type="Gene3D" id="1.10.540.10">
    <property type="entry name" value="Acyl-CoA dehydrogenase/oxidase, N-terminal domain"/>
    <property type="match status" value="1"/>
</dbReference>
<comment type="caution">
    <text evidence="9">The sequence shown here is derived from an EMBL/GenBank/DDBJ whole genome shotgun (WGS) entry which is preliminary data.</text>
</comment>
<dbReference type="GO" id="GO:0016627">
    <property type="term" value="F:oxidoreductase activity, acting on the CH-CH group of donors"/>
    <property type="evidence" value="ECO:0007669"/>
    <property type="project" value="InterPro"/>
</dbReference>
<evidence type="ECO:0000256" key="5">
    <source>
        <dbReference type="RuleBase" id="RU362125"/>
    </source>
</evidence>
<dbReference type="GO" id="GO:0005886">
    <property type="term" value="C:plasma membrane"/>
    <property type="evidence" value="ECO:0007669"/>
    <property type="project" value="TreeGrafter"/>
</dbReference>
<dbReference type="InterPro" id="IPR009100">
    <property type="entry name" value="AcylCoA_DH/oxidase_NM_dom_sf"/>
</dbReference>
<evidence type="ECO:0000259" key="7">
    <source>
        <dbReference type="Pfam" id="PF02770"/>
    </source>
</evidence>
<dbReference type="InterPro" id="IPR009075">
    <property type="entry name" value="AcylCo_DH/oxidase_C"/>
</dbReference>
<keyword evidence="5" id="KW-0560">Oxidoreductase</keyword>
<evidence type="ECO:0000256" key="2">
    <source>
        <dbReference type="ARBA" id="ARBA00009347"/>
    </source>
</evidence>
<dbReference type="InterPro" id="IPR037069">
    <property type="entry name" value="AcylCoA_DH/ox_N_sf"/>
</dbReference>
<protein>
    <submittedName>
        <fullName evidence="9">Acyl-CoA dehydrogenase</fullName>
    </submittedName>
</protein>
<evidence type="ECO:0000313" key="10">
    <source>
        <dbReference type="Proteomes" id="UP000077098"/>
    </source>
</evidence>
<dbReference type="Pfam" id="PF00441">
    <property type="entry name" value="Acyl-CoA_dh_1"/>
    <property type="match status" value="1"/>
</dbReference>
<feature type="domain" description="Acyl-CoA dehydrogenase/oxidase C-terminal" evidence="6">
    <location>
        <begin position="281"/>
        <end position="443"/>
    </location>
</feature>
<dbReference type="Gene3D" id="1.20.140.10">
    <property type="entry name" value="Butyryl-CoA Dehydrogenase, subunit A, domain 3"/>
    <property type="match status" value="1"/>
</dbReference>
<dbReference type="GO" id="GO:0050660">
    <property type="term" value="F:flavin adenine dinucleotide binding"/>
    <property type="evidence" value="ECO:0007669"/>
    <property type="project" value="InterPro"/>
</dbReference>
<dbReference type="Gene3D" id="2.40.110.10">
    <property type="entry name" value="Butyryl-CoA Dehydrogenase, subunit A, domain 2"/>
    <property type="match status" value="1"/>
</dbReference>
<dbReference type="InterPro" id="IPR006091">
    <property type="entry name" value="Acyl-CoA_Oxase/DH_mid-dom"/>
</dbReference>
<evidence type="ECO:0000256" key="4">
    <source>
        <dbReference type="ARBA" id="ARBA00022827"/>
    </source>
</evidence>
<gene>
    <name evidence="9" type="ORF">A7J57_14765</name>
</gene>
<evidence type="ECO:0000313" key="9">
    <source>
        <dbReference type="EMBL" id="OAE47275.1"/>
    </source>
</evidence>
<sequence length="541" mass="58287">MARSACSRGDTMSFSRQATSTLELLKATPGWRRIQSVRGDCDDALAEAVLHEAARFAETVLAPLNTAADRQGCTVVDGRVLVPDGFGDAFSQHGGDGWLAMDVPERFGGQGLPLSIQTACAPLFERGCVALMMASGSTRAACHLIAEVADDAVAKEWVPRLARGEWAATICISEPDAGSDLARLRSRAVLRDGAWRITGSKIWISFGDHDMAARIGHCLLARTGEEIGTRGLSLFLVPDEIDGHRNGVSLDRIEEKMGLHGSPTCALRFEAARGILLGEEGRGLAQLFAMIELMRLQTGCQGLGLASAAIDIAESYAQERLQGGDPAKPAIPIARHPDIRRQLEEARLRTETLRAATLELATVMDLARLEPNENLRADLRALSGWLLPLVKNFGADAGFTVANQAIQILGGAGYTREWPLEQYLRDARVMTIYEGTTGMQAIDLLTRRLWRDGGRGLEVFLERARGDLADCPTAKAGAAKATLEAFEAESRRMAALVDQPEAGLWQANAYLNAAWDAFAAWMAVRVEALSALQQSTAGEAA</sequence>
<dbReference type="SUPFAM" id="SSF47203">
    <property type="entry name" value="Acyl-CoA dehydrogenase C-terminal domain-like"/>
    <property type="match status" value="1"/>
</dbReference>
<name>A0A176XDN6_AGRTU</name>
<dbReference type="AlphaFoldDB" id="A0A176XDN6"/>
<reference evidence="9 10" key="1">
    <citation type="submission" date="2016-05" db="EMBL/GenBank/DDBJ databases">
        <authorList>
            <person name="Lavstsen T."/>
            <person name="Jespersen J.S."/>
        </authorList>
    </citation>
    <scope>NUCLEOTIDE SEQUENCE [LARGE SCALE GENOMIC DNA]</scope>
    <source>
        <strain evidence="9 10">KCJ1736</strain>
    </source>
</reference>
<dbReference type="Pfam" id="PF02770">
    <property type="entry name" value="Acyl-CoA_dh_M"/>
    <property type="match status" value="1"/>
</dbReference>
<dbReference type="EMBL" id="LXPS01000011">
    <property type="protein sequence ID" value="OAE47275.1"/>
    <property type="molecule type" value="Genomic_DNA"/>
</dbReference>
<dbReference type="InterPro" id="IPR052166">
    <property type="entry name" value="Diverse_Acyl-CoA_DH"/>
</dbReference>
<organism evidence="9 10">
    <name type="scientific">Agrobacterium tumefaciens</name>
    <dbReference type="NCBI Taxonomy" id="358"/>
    <lineage>
        <taxon>Bacteria</taxon>
        <taxon>Pseudomonadati</taxon>
        <taxon>Pseudomonadota</taxon>
        <taxon>Alphaproteobacteria</taxon>
        <taxon>Hyphomicrobiales</taxon>
        <taxon>Rhizobiaceae</taxon>
        <taxon>Rhizobium/Agrobacterium group</taxon>
        <taxon>Agrobacterium</taxon>
        <taxon>Agrobacterium tumefaciens complex</taxon>
    </lineage>
</organism>
<feature type="domain" description="Acyl-CoA dehydrogenase/oxidase N-terminal" evidence="8">
    <location>
        <begin position="47"/>
        <end position="165"/>
    </location>
</feature>
<comment type="similarity">
    <text evidence="2 5">Belongs to the acyl-CoA dehydrogenase family.</text>
</comment>
<evidence type="ECO:0000256" key="1">
    <source>
        <dbReference type="ARBA" id="ARBA00001974"/>
    </source>
</evidence>
<comment type="cofactor">
    <cofactor evidence="1 5">
        <name>FAD</name>
        <dbReference type="ChEBI" id="CHEBI:57692"/>
    </cofactor>
</comment>
<keyword evidence="4 5" id="KW-0274">FAD</keyword>
<dbReference type="InterPro" id="IPR046373">
    <property type="entry name" value="Acyl-CoA_Oxase/DH_mid-dom_sf"/>
</dbReference>
<feature type="domain" description="Acyl-CoA oxidase/dehydrogenase middle" evidence="7">
    <location>
        <begin position="170"/>
        <end position="270"/>
    </location>
</feature>
<keyword evidence="3 5" id="KW-0285">Flavoprotein</keyword>
<dbReference type="Pfam" id="PF02771">
    <property type="entry name" value="Acyl-CoA_dh_N"/>
    <property type="match status" value="1"/>
</dbReference>